<name>A0AAN5D847_9BILA</name>
<comment type="caution">
    <text evidence="11">The sequence shown here is derived from an EMBL/GenBank/DDBJ whole genome shotgun (WGS) entry which is preliminary data.</text>
</comment>
<keyword evidence="6 8" id="KW-1133">Transmembrane helix</keyword>
<evidence type="ECO:0000256" key="4">
    <source>
        <dbReference type="ARBA" id="ARBA00022741"/>
    </source>
</evidence>
<keyword evidence="7 8" id="KW-0472">Membrane</keyword>
<proteinExistence type="predicted"/>
<feature type="transmembrane region" description="Helical" evidence="8">
    <location>
        <begin position="78"/>
        <end position="99"/>
    </location>
</feature>
<dbReference type="InterPro" id="IPR003439">
    <property type="entry name" value="ABC_transporter-like_ATP-bd"/>
</dbReference>
<feature type="domain" description="ABC transmembrane type-1" evidence="10">
    <location>
        <begin position="1"/>
        <end position="136"/>
    </location>
</feature>
<dbReference type="PROSITE" id="PS00211">
    <property type="entry name" value="ABC_TRANSPORTER_1"/>
    <property type="match status" value="1"/>
</dbReference>
<evidence type="ECO:0000256" key="6">
    <source>
        <dbReference type="ARBA" id="ARBA00022989"/>
    </source>
</evidence>
<reference evidence="12" key="1">
    <citation type="submission" date="2022-10" db="EMBL/GenBank/DDBJ databases">
        <title>Genome assembly of Pristionchus species.</title>
        <authorList>
            <person name="Yoshida K."/>
            <person name="Sommer R.J."/>
        </authorList>
    </citation>
    <scope>NUCLEOTIDE SEQUENCE [LARGE SCALE GENOMIC DNA]</scope>
    <source>
        <strain evidence="12">RS5460</strain>
    </source>
</reference>
<dbReference type="Gene3D" id="3.40.50.300">
    <property type="entry name" value="P-loop containing nucleotide triphosphate hydrolases"/>
    <property type="match status" value="1"/>
</dbReference>
<evidence type="ECO:0000313" key="11">
    <source>
        <dbReference type="EMBL" id="GMR57472.1"/>
    </source>
</evidence>
<keyword evidence="5" id="KW-0067">ATP-binding</keyword>
<sequence length="405" mass="45694">MAIVYFRVMNLFIASSKQFRKMEKDSRAPIYSFIKECCAGRETIRAFSKEEHTSALLGARLNRFAGCKMIVQWSTRWLCLYIDIMANLVVLFAALFAVISCRYFGVAPALAGLSLSYAFSMDMLNMFIHALSYLEHYKMGAERLRDYSRLSKEQLSIERAGTKDWIEEPTIDIENFSVRYGDNLPLVLKYISISIAAREKVAVVGRTGSGKSSLTMALFRMVEPTSGIIFISGKNIDSVELSVLRGALAIIPQDPVLFSGSLRSNLDPFGECSDEELWKALEECQMKETIDILGGLGCEIEESGKNLSVGQRQLLCLARVLIRKVKILILDEATSSIDNRSVELIHTVVRERFHHATVISIAHRLESIEEYNRVLVMHDGEVAEFDTPDNLMKNPDSKYAQMIRK</sequence>
<dbReference type="EMBL" id="BTRK01000006">
    <property type="protein sequence ID" value="GMR57472.1"/>
    <property type="molecule type" value="Genomic_DNA"/>
</dbReference>
<evidence type="ECO:0000256" key="2">
    <source>
        <dbReference type="ARBA" id="ARBA00022448"/>
    </source>
</evidence>
<organism evidence="11 12">
    <name type="scientific">Pristionchus mayeri</name>
    <dbReference type="NCBI Taxonomy" id="1317129"/>
    <lineage>
        <taxon>Eukaryota</taxon>
        <taxon>Metazoa</taxon>
        <taxon>Ecdysozoa</taxon>
        <taxon>Nematoda</taxon>
        <taxon>Chromadorea</taxon>
        <taxon>Rhabditida</taxon>
        <taxon>Rhabditina</taxon>
        <taxon>Diplogasteromorpha</taxon>
        <taxon>Diplogasteroidea</taxon>
        <taxon>Neodiplogasteridae</taxon>
        <taxon>Pristionchus</taxon>
    </lineage>
</organism>
<dbReference type="InterPro" id="IPR036640">
    <property type="entry name" value="ABC1_TM_sf"/>
</dbReference>
<dbReference type="GO" id="GO:0140359">
    <property type="term" value="F:ABC-type transporter activity"/>
    <property type="evidence" value="ECO:0007669"/>
    <property type="project" value="InterPro"/>
</dbReference>
<dbReference type="PROSITE" id="PS50893">
    <property type="entry name" value="ABC_TRANSPORTER_2"/>
    <property type="match status" value="1"/>
</dbReference>
<evidence type="ECO:0000259" key="9">
    <source>
        <dbReference type="PROSITE" id="PS50893"/>
    </source>
</evidence>
<feature type="domain" description="ABC transporter" evidence="9">
    <location>
        <begin position="171"/>
        <end position="404"/>
    </location>
</feature>
<dbReference type="InterPro" id="IPR027417">
    <property type="entry name" value="P-loop_NTPase"/>
</dbReference>
<dbReference type="AlphaFoldDB" id="A0AAN5D847"/>
<evidence type="ECO:0000256" key="3">
    <source>
        <dbReference type="ARBA" id="ARBA00022692"/>
    </source>
</evidence>
<dbReference type="CDD" id="cd03244">
    <property type="entry name" value="ABCC_MRP_domain2"/>
    <property type="match status" value="1"/>
</dbReference>
<gene>
    <name evidence="11" type="ORF">PMAYCL1PPCAC_27668</name>
</gene>
<feature type="transmembrane region" description="Helical" evidence="8">
    <location>
        <begin position="111"/>
        <end position="134"/>
    </location>
</feature>
<dbReference type="SUPFAM" id="SSF52540">
    <property type="entry name" value="P-loop containing nucleoside triphosphate hydrolases"/>
    <property type="match status" value="1"/>
</dbReference>
<dbReference type="FunFam" id="3.40.50.300:FF:000163">
    <property type="entry name" value="Multidrug resistance-associated protein member 4"/>
    <property type="match status" value="1"/>
</dbReference>
<evidence type="ECO:0000256" key="1">
    <source>
        <dbReference type="ARBA" id="ARBA00004141"/>
    </source>
</evidence>
<evidence type="ECO:0000259" key="10">
    <source>
        <dbReference type="PROSITE" id="PS50929"/>
    </source>
</evidence>
<dbReference type="SMART" id="SM00382">
    <property type="entry name" value="AAA"/>
    <property type="match status" value="1"/>
</dbReference>
<dbReference type="Proteomes" id="UP001328107">
    <property type="component" value="Unassembled WGS sequence"/>
</dbReference>
<accession>A0AAN5D847</accession>
<dbReference type="SUPFAM" id="SSF90123">
    <property type="entry name" value="ABC transporter transmembrane region"/>
    <property type="match status" value="1"/>
</dbReference>
<keyword evidence="2" id="KW-0813">Transport</keyword>
<dbReference type="GO" id="GO:0016887">
    <property type="term" value="F:ATP hydrolysis activity"/>
    <property type="evidence" value="ECO:0007669"/>
    <property type="project" value="InterPro"/>
</dbReference>
<dbReference type="GO" id="GO:0016020">
    <property type="term" value="C:membrane"/>
    <property type="evidence" value="ECO:0007669"/>
    <property type="project" value="UniProtKB-SubCell"/>
</dbReference>
<protein>
    <recommendedName>
        <fullName evidence="13">ABC transporter ATP-binding protein</fullName>
    </recommendedName>
</protein>
<evidence type="ECO:0000256" key="7">
    <source>
        <dbReference type="ARBA" id="ARBA00023136"/>
    </source>
</evidence>
<keyword evidence="3 8" id="KW-0812">Transmembrane</keyword>
<dbReference type="InterPro" id="IPR050173">
    <property type="entry name" value="ABC_transporter_C-like"/>
</dbReference>
<dbReference type="InterPro" id="IPR003593">
    <property type="entry name" value="AAA+_ATPase"/>
</dbReference>
<evidence type="ECO:0000256" key="5">
    <source>
        <dbReference type="ARBA" id="ARBA00022840"/>
    </source>
</evidence>
<dbReference type="PROSITE" id="PS50929">
    <property type="entry name" value="ABC_TM1F"/>
    <property type="match status" value="1"/>
</dbReference>
<evidence type="ECO:0000256" key="8">
    <source>
        <dbReference type="SAM" id="Phobius"/>
    </source>
</evidence>
<keyword evidence="12" id="KW-1185">Reference proteome</keyword>
<dbReference type="PANTHER" id="PTHR24223:SF415">
    <property type="entry name" value="FI20190P1"/>
    <property type="match status" value="1"/>
</dbReference>
<dbReference type="InterPro" id="IPR017871">
    <property type="entry name" value="ABC_transporter-like_CS"/>
</dbReference>
<dbReference type="GO" id="GO:0005524">
    <property type="term" value="F:ATP binding"/>
    <property type="evidence" value="ECO:0007669"/>
    <property type="project" value="UniProtKB-KW"/>
</dbReference>
<dbReference type="Pfam" id="PF00005">
    <property type="entry name" value="ABC_tran"/>
    <property type="match status" value="1"/>
</dbReference>
<comment type="subcellular location">
    <subcellularLocation>
        <location evidence="1">Membrane</location>
        <topology evidence="1">Multi-pass membrane protein</topology>
    </subcellularLocation>
</comment>
<evidence type="ECO:0000313" key="12">
    <source>
        <dbReference type="Proteomes" id="UP001328107"/>
    </source>
</evidence>
<dbReference type="Gene3D" id="1.20.1560.10">
    <property type="entry name" value="ABC transporter type 1, transmembrane domain"/>
    <property type="match status" value="1"/>
</dbReference>
<keyword evidence="4" id="KW-0547">Nucleotide-binding</keyword>
<evidence type="ECO:0008006" key="13">
    <source>
        <dbReference type="Google" id="ProtNLM"/>
    </source>
</evidence>
<dbReference type="PANTHER" id="PTHR24223">
    <property type="entry name" value="ATP-BINDING CASSETTE SUB-FAMILY C"/>
    <property type="match status" value="1"/>
</dbReference>
<dbReference type="InterPro" id="IPR011527">
    <property type="entry name" value="ABC1_TM_dom"/>
</dbReference>